<evidence type="ECO:0000313" key="2">
    <source>
        <dbReference type="EMBL" id="RLN36409.1"/>
    </source>
</evidence>
<evidence type="ECO:0000313" key="3">
    <source>
        <dbReference type="Proteomes" id="UP000275267"/>
    </source>
</evidence>
<name>A0A3L6TDR5_PANMI</name>
<evidence type="ECO:0000256" key="1">
    <source>
        <dbReference type="SAM" id="MobiDB-lite"/>
    </source>
</evidence>
<dbReference type="Proteomes" id="UP000275267">
    <property type="component" value="Unassembled WGS sequence"/>
</dbReference>
<keyword evidence="3" id="KW-1185">Reference proteome</keyword>
<feature type="region of interest" description="Disordered" evidence="1">
    <location>
        <begin position="56"/>
        <end position="117"/>
    </location>
</feature>
<dbReference type="AlphaFoldDB" id="A0A3L6TDR5"/>
<proteinExistence type="predicted"/>
<protein>
    <submittedName>
        <fullName evidence="2">Uncharacterized protein</fullName>
    </submittedName>
</protein>
<dbReference type="EMBL" id="PQIB02000002">
    <property type="protein sequence ID" value="RLN36409.1"/>
    <property type="molecule type" value="Genomic_DNA"/>
</dbReference>
<sequence length="157" mass="16717">MSAREGAHNALVIHEASTSCASWMDGRCALLLPRLVFVTRSAVRSTALKIKMAAQRDVAHPMAGSNAAENHMQTSAQKPDKAQSEASGGEKKGARTDRNSARPTEKGRQNERTGGKELIAGGEDSILQVLVCISPGVFRMNGLVQLIDLPIVGLLQT</sequence>
<feature type="compositionally biased region" description="Polar residues" evidence="1">
    <location>
        <begin position="67"/>
        <end position="77"/>
    </location>
</feature>
<accession>A0A3L6TDR5</accession>
<reference evidence="3" key="1">
    <citation type="journal article" date="2019" name="Nat. Commun.">
        <title>The genome of broomcorn millet.</title>
        <authorList>
            <person name="Zou C."/>
            <person name="Miki D."/>
            <person name="Li D."/>
            <person name="Tang Q."/>
            <person name="Xiao L."/>
            <person name="Rajput S."/>
            <person name="Deng P."/>
            <person name="Jia W."/>
            <person name="Huang R."/>
            <person name="Zhang M."/>
            <person name="Sun Y."/>
            <person name="Hu J."/>
            <person name="Fu X."/>
            <person name="Schnable P.S."/>
            <person name="Li F."/>
            <person name="Zhang H."/>
            <person name="Feng B."/>
            <person name="Zhu X."/>
            <person name="Liu R."/>
            <person name="Schnable J.C."/>
            <person name="Zhu J.-K."/>
            <person name="Zhang H."/>
        </authorList>
    </citation>
    <scope>NUCLEOTIDE SEQUENCE [LARGE SCALE GENOMIC DNA]</scope>
</reference>
<comment type="caution">
    <text evidence="2">The sequence shown here is derived from an EMBL/GenBank/DDBJ whole genome shotgun (WGS) entry which is preliminary data.</text>
</comment>
<organism evidence="2 3">
    <name type="scientific">Panicum miliaceum</name>
    <name type="common">Proso millet</name>
    <name type="synonym">Broomcorn millet</name>
    <dbReference type="NCBI Taxonomy" id="4540"/>
    <lineage>
        <taxon>Eukaryota</taxon>
        <taxon>Viridiplantae</taxon>
        <taxon>Streptophyta</taxon>
        <taxon>Embryophyta</taxon>
        <taxon>Tracheophyta</taxon>
        <taxon>Spermatophyta</taxon>
        <taxon>Magnoliopsida</taxon>
        <taxon>Liliopsida</taxon>
        <taxon>Poales</taxon>
        <taxon>Poaceae</taxon>
        <taxon>PACMAD clade</taxon>
        <taxon>Panicoideae</taxon>
        <taxon>Panicodae</taxon>
        <taxon>Paniceae</taxon>
        <taxon>Panicinae</taxon>
        <taxon>Panicum</taxon>
        <taxon>Panicum sect. Panicum</taxon>
    </lineage>
</organism>
<gene>
    <name evidence="2" type="ORF">C2845_PM03G19730</name>
</gene>
<feature type="compositionally biased region" description="Basic and acidic residues" evidence="1">
    <location>
        <begin position="78"/>
        <end position="115"/>
    </location>
</feature>